<organism evidence="1 2">
    <name type="scientific">Helicobacter equorum</name>
    <dbReference type="NCBI Taxonomy" id="361872"/>
    <lineage>
        <taxon>Bacteria</taxon>
        <taxon>Pseudomonadati</taxon>
        <taxon>Campylobacterota</taxon>
        <taxon>Epsilonproteobacteria</taxon>
        <taxon>Campylobacterales</taxon>
        <taxon>Helicobacteraceae</taxon>
        <taxon>Helicobacter</taxon>
    </lineage>
</organism>
<accession>A0A3D8IVJ6</accession>
<protein>
    <submittedName>
        <fullName evidence="1">DUF448 domain-containing protein</fullName>
    </submittedName>
</protein>
<gene>
    <name evidence="1" type="ORF">CQA54_00230</name>
</gene>
<dbReference type="AlphaFoldDB" id="A0A3D8IVJ6"/>
<dbReference type="OrthoDB" id="5518171at2"/>
<proteinExistence type="predicted"/>
<dbReference type="EMBL" id="NXLT01000001">
    <property type="protein sequence ID" value="RDU68601.1"/>
    <property type="molecule type" value="Genomic_DNA"/>
</dbReference>
<dbReference type="SUPFAM" id="SSF64376">
    <property type="entry name" value="YlxR-like"/>
    <property type="match status" value="1"/>
</dbReference>
<evidence type="ECO:0000313" key="2">
    <source>
        <dbReference type="Proteomes" id="UP000256514"/>
    </source>
</evidence>
<evidence type="ECO:0000313" key="1">
    <source>
        <dbReference type="EMBL" id="RDU68601.1"/>
    </source>
</evidence>
<name>A0A3D8IVJ6_9HELI</name>
<sequence length="65" mass="7479">MCVACRGRFLQHTLQRFQVTQNTLCVFSGVGRSFYICAQCYQDPKALRGVMKRYNIQQITESKGV</sequence>
<dbReference type="Proteomes" id="UP000256514">
    <property type="component" value="Unassembled WGS sequence"/>
</dbReference>
<reference evidence="1 2" key="1">
    <citation type="submission" date="2018-04" db="EMBL/GenBank/DDBJ databases">
        <title>Novel Campyloabacter and Helicobacter Species and Strains.</title>
        <authorList>
            <person name="Mannion A.J."/>
            <person name="Shen Z."/>
            <person name="Fox J.G."/>
        </authorList>
    </citation>
    <scope>NUCLEOTIDE SEQUENCE [LARGE SCALE GENOMIC DNA]</scope>
    <source>
        <strain evidence="1 2">MIT 12-6600</strain>
    </source>
</reference>
<comment type="caution">
    <text evidence="1">The sequence shown here is derived from an EMBL/GenBank/DDBJ whole genome shotgun (WGS) entry which is preliminary data.</text>
</comment>
<dbReference type="InterPro" id="IPR035931">
    <property type="entry name" value="YlxR-like_sf"/>
</dbReference>
<keyword evidence="2" id="KW-1185">Reference proteome</keyword>